<dbReference type="SUPFAM" id="SSF55729">
    <property type="entry name" value="Acyl-CoA N-acyltransferases (Nat)"/>
    <property type="match status" value="1"/>
</dbReference>
<evidence type="ECO:0000259" key="1">
    <source>
        <dbReference type="PROSITE" id="PS51186"/>
    </source>
</evidence>
<sequence>MPQIIKRPVQAALPGLAEMYGASVSEFQAMAEQLTEVWQVLDDAGEVLGTVALRPSPMHGAELMGGAAPGVHQLAVAGHLLQAAHGHQPQLYAYADPQRFPAEALTQAGWSVVGAYTLLAGPTPTQPAQCPAGFSIRPISESPDPDDWIRALASYEDRIGHHAVAPDRLPEAVRNWFDADVSVVAYDTAGTPAGLCRAAIQDTQASIDAPGVQPPLRGTGLRQALLLSVCERLSHRGVTHITLEAWGDTPEERADDLALGLTVQELTPIYAALVDDSSAGVRAPR</sequence>
<evidence type="ECO:0000313" key="2">
    <source>
        <dbReference type="EMBL" id="XBV86114.1"/>
    </source>
</evidence>
<dbReference type="PROSITE" id="PS51186">
    <property type="entry name" value="GNAT"/>
    <property type="match status" value="1"/>
</dbReference>
<dbReference type="EMBL" id="CP158299">
    <property type="protein sequence ID" value="XBV86114.1"/>
    <property type="molecule type" value="Genomic_DNA"/>
</dbReference>
<dbReference type="Pfam" id="PF00583">
    <property type="entry name" value="Acetyltransf_1"/>
    <property type="match status" value="1"/>
</dbReference>
<reference evidence="2" key="1">
    <citation type="submission" date="2024-06" db="EMBL/GenBank/DDBJ databases">
        <title>Draft Genome Sequence of Deinococcus sonorensis Type Strain KR-87, a Biofilm Producing Representative of the Genus Deinococcus.</title>
        <authorList>
            <person name="Boren L.S."/>
            <person name="Grosso R.A."/>
            <person name="Hugenberg-Cox A.N."/>
            <person name="Hill J.T.E."/>
            <person name="Albert C.M."/>
            <person name="Tuohy J.M."/>
        </authorList>
    </citation>
    <scope>NUCLEOTIDE SEQUENCE</scope>
    <source>
        <strain evidence="2">KR-87</strain>
    </source>
</reference>
<keyword evidence="2" id="KW-0808">Transferase</keyword>
<accession>A0AAU7UDH9</accession>
<name>A0AAU7UDH9_9DEIO</name>
<protein>
    <submittedName>
        <fullName evidence="2">GNAT family N-acetyltransferase</fullName>
        <ecNumber evidence="2">2.3.1.-</ecNumber>
    </submittedName>
</protein>
<dbReference type="RefSeq" id="WP_350244166.1">
    <property type="nucleotide sequence ID" value="NZ_CP158299.1"/>
</dbReference>
<gene>
    <name evidence="2" type="ORF">ABOD76_07375</name>
</gene>
<organism evidence="2">
    <name type="scientific">Deinococcus sonorensis KR-87</name>
    <dbReference type="NCBI Taxonomy" id="694439"/>
    <lineage>
        <taxon>Bacteria</taxon>
        <taxon>Thermotogati</taxon>
        <taxon>Deinococcota</taxon>
        <taxon>Deinococci</taxon>
        <taxon>Deinococcales</taxon>
        <taxon>Deinococcaceae</taxon>
        <taxon>Deinococcus</taxon>
    </lineage>
</organism>
<dbReference type="EC" id="2.3.1.-" evidence="2"/>
<dbReference type="KEGG" id="dsc:ABOD76_07375"/>
<dbReference type="AlphaFoldDB" id="A0AAU7UDH9"/>
<feature type="domain" description="N-acetyltransferase" evidence="1">
    <location>
        <begin position="134"/>
        <end position="280"/>
    </location>
</feature>
<dbReference type="Gene3D" id="3.40.630.30">
    <property type="match status" value="1"/>
</dbReference>
<dbReference type="GO" id="GO:0016747">
    <property type="term" value="F:acyltransferase activity, transferring groups other than amino-acyl groups"/>
    <property type="evidence" value="ECO:0007669"/>
    <property type="project" value="InterPro"/>
</dbReference>
<keyword evidence="2" id="KW-0012">Acyltransferase</keyword>
<dbReference type="InterPro" id="IPR016181">
    <property type="entry name" value="Acyl_CoA_acyltransferase"/>
</dbReference>
<dbReference type="InterPro" id="IPR000182">
    <property type="entry name" value="GNAT_dom"/>
</dbReference>
<proteinExistence type="predicted"/>